<gene>
    <name evidence="1" type="ORF">EDE15_4987</name>
</gene>
<keyword evidence="2" id="KW-1185">Reference proteome</keyword>
<evidence type="ECO:0000313" key="1">
    <source>
        <dbReference type="EMBL" id="RSL19324.1"/>
    </source>
</evidence>
<dbReference type="AlphaFoldDB" id="A0A3R9PDL2"/>
<dbReference type="Proteomes" id="UP000269669">
    <property type="component" value="Unassembled WGS sequence"/>
</dbReference>
<comment type="caution">
    <text evidence="1">The sequence shown here is derived from an EMBL/GenBank/DDBJ whole genome shotgun (WGS) entry which is preliminary data.</text>
</comment>
<sequence length="119" mass="13889">MTETRFNPRDFISPPYKTCPKCGHETLGVLTISGNSNSRLCRDCWDMVNRFALPKLHKKIIYLDQYVVSNLMKLRIAARPIWIAWSQETFTLRLPHLLMKGERILTNRELLDYSPSYGS</sequence>
<accession>A0A3R9PDL2</accession>
<evidence type="ECO:0000313" key="2">
    <source>
        <dbReference type="Proteomes" id="UP000269669"/>
    </source>
</evidence>
<protein>
    <submittedName>
        <fullName evidence="1">Uncharacterized protein</fullName>
    </submittedName>
</protein>
<reference evidence="1 2" key="1">
    <citation type="submission" date="2018-12" db="EMBL/GenBank/DDBJ databases">
        <title>Sequencing of bacterial isolates from soil warming experiment in Harvard Forest, Massachusetts, USA.</title>
        <authorList>
            <person name="Deangelis K."/>
        </authorList>
    </citation>
    <scope>NUCLEOTIDE SEQUENCE [LARGE SCALE GENOMIC DNA]</scope>
    <source>
        <strain evidence="1 2">EB153</strain>
    </source>
</reference>
<proteinExistence type="predicted"/>
<organism evidence="1 2">
    <name type="scientific">Edaphobacter aggregans</name>
    <dbReference type="NCBI Taxonomy" id="570835"/>
    <lineage>
        <taxon>Bacteria</taxon>
        <taxon>Pseudomonadati</taxon>
        <taxon>Acidobacteriota</taxon>
        <taxon>Terriglobia</taxon>
        <taxon>Terriglobales</taxon>
        <taxon>Acidobacteriaceae</taxon>
        <taxon>Edaphobacter</taxon>
    </lineage>
</organism>
<dbReference type="EMBL" id="RSDW01000001">
    <property type="protein sequence ID" value="RSL19324.1"/>
    <property type="molecule type" value="Genomic_DNA"/>
</dbReference>
<name>A0A3R9PDL2_9BACT</name>